<evidence type="ECO:0000313" key="2">
    <source>
        <dbReference type="EMBL" id="MFC4069958.1"/>
    </source>
</evidence>
<gene>
    <name evidence="2" type="ORF">ACFO0C_33955</name>
</gene>
<dbReference type="Proteomes" id="UP001595867">
    <property type="component" value="Unassembled WGS sequence"/>
</dbReference>
<dbReference type="InterPro" id="IPR021527">
    <property type="entry name" value="DUF2795"/>
</dbReference>
<dbReference type="EMBL" id="JBHSBL010000023">
    <property type="protein sequence ID" value="MFC4069958.1"/>
    <property type="molecule type" value="Genomic_DNA"/>
</dbReference>
<feature type="compositionally biased region" description="Basic and acidic residues" evidence="1">
    <location>
        <begin position="1"/>
        <end position="22"/>
    </location>
</feature>
<reference evidence="3" key="1">
    <citation type="journal article" date="2019" name="Int. J. Syst. Evol. Microbiol.">
        <title>The Global Catalogue of Microorganisms (GCM) 10K type strain sequencing project: providing services to taxonomists for standard genome sequencing and annotation.</title>
        <authorList>
            <consortium name="The Broad Institute Genomics Platform"/>
            <consortium name="The Broad Institute Genome Sequencing Center for Infectious Disease"/>
            <person name="Wu L."/>
            <person name="Ma J."/>
        </authorList>
    </citation>
    <scope>NUCLEOTIDE SEQUENCE [LARGE SCALE GENOMIC DNA]</scope>
    <source>
        <strain evidence="3">TBRC 5832</strain>
    </source>
</reference>
<sequence>MERQSSKHGRHLDESMKQEVRGHVQGIAGGRSEEWHTPEPAGEDQPEVSRVPNADTTADLSRFGRYIGLSSMPGDREALRRGAETLAAPDDVLADLDRLPDGQVFHTVTEIWAALGRGPADRRAGAVS</sequence>
<organism evidence="2 3">
    <name type="scientific">Actinoplanes subglobosus</name>
    <dbReference type="NCBI Taxonomy" id="1547892"/>
    <lineage>
        <taxon>Bacteria</taxon>
        <taxon>Bacillati</taxon>
        <taxon>Actinomycetota</taxon>
        <taxon>Actinomycetes</taxon>
        <taxon>Micromonosporales</taxon>
        <taxon>Micromonosporaceae</taxon>
        <taxon>Actinoplanes</taxon>
    </lineage>
</organism>
<keyword evidence="3" id="KW-1185">Reference proteome</keyword>
<comment type="caution">
    <text evidence="2">The sequence shown here is derived from an EMBL/GenBank/DDBJ whole genome shotgun (WGS) entry which is preliminary data.</text>
</comment>
<evidence type="ECO:0000313" key="3">
    <source>
        <dbReference type="Proteomes" id="UP001595867"/>
    </source>
</evidence>
<dbReference type="RefSeq" id="WP_378070850.1">
    <property type="nucleotide sequence ID" value="NZ_JBHSBL010000023.1"/>
</dbReference>
<proteinExistence type="predicted"/>
<protein>
    <submittedName>
        <fullName evidence="2">DUF2795 domain-containing protein</fullName>
    </submittedName>
</protein>
<evidence type="ECO:0000256" key="1">
    <source>
        <dbReference type="SAM" id="MobiDB-lite"/>
    </source>
</evidence>
<dbReference type="Pfam" id="PF11387">
    <property type="entry name" value="DUF2795"/>
    <property type="match status" value="1"/>
</dbReference>
<accession>A0ABV8J5V3</accession>
<name>A0ABV8J5V3_9ACTN</name>
<feature type="region of interest" description="Disordered" evidence="1">
    <location>
        <begin position="1"/>
        <end position="57"/>
    </location>
</feature>